<reference evidence="12 13" key="1">
    <citation type="submission" date="2020-03" db="EMBL/GenBank/DDBJ databases">
        <title>Dissostichus mawsoni Genome sequencing and assembly.</title>
        <authorList>
            <person name="Park H."/>
        </authorList>
    </citation>
    <scope>NUCLEOTIDE SEQUENCE [LARGE SCALE GENOMIC DNA]</scope>
    <source>
        <strain evidence="12">DM0001</strain>
        <tissue evidence="12">Muscle</tissue>
    </source>
</reference>
<dbReference type="PROSITE" id="PS50287">
    <property type="entry name" value="SRCR_2"/>
    <property type="match status" value="3"/>
</dbReference>
<feature type="disulfide bond" evidence="9">
    <location>
        <begin position="245"/>
        <end position="255"/>
    </location>
</feature>
<evidence type="ECO:0000256" key="6">
    <source>
        <dbReference type="ARBA" id="ARBA00023157"/>
    </source>
</evidence>
<proteinExistence type="predicted"/>
<dbReference type="SUPFAM" id="SSF57440">
    <property type="entry name" value="Kringle-like"/>
    <property type="match status" value="1"/>
</dbReference>
<dbReference type="InterPro" id="IPR036772">
    <property type="entry name" value="SRCR-like_dom_sf"/>
</dbReference>
<keyword evidence="13" id="KW-1185">Reference proteome</keyword>
<comment type="caution">
    <text evidence="12">The sequence shown here is derived from an EMBL/GenBank/DDBJ whole genome shotgun (WGS) entry which is preliminary data.</text>
</comment>
<dbReference type="PRINTS" id="PR00018">
    <property type="entry name" value="KRINGLE"/>
</dbReference>
<dbReference type="InterPro" id="IPR038178">
    <property type="entry name" value="Kringle_sf"/>
</dbReference>
<comment type="caution">
    <text evidence="9">Lacks conserved residue(s) required for the propagation of feature annotation.</text>
</comment>
<feature type="disulfide bond" evidence="9">
    <location>
        <begin position="359"/>
        <end position="369"/>
    </location>
</feature>
<dbReference type="GO" id="GO:0016020">
    <property type="term" value="C:membrane"/>
    <property type="evidence" value="ECO:0007669"/>
    <property type="project" value="InterPro"/>
</dbReference>
<evidence type="ECO:0000256" key="5">
    <source>
        <dbReference type="ARBA" id="ARBA00022737"/>
    </source>
</evidence>
<dbReference type="Pfam" id="PF00051">
    <property type="entry name" value="Kringle"/>
    <property type="match status" value="1"/>
</dbReference>
<evidence type="ECO:0000313" key="13">
    <source>
        <dbReference type="Proteomes" id="UP000518266"/>
    </source>
</evidence>
<organism evidence="12 13">
    <name type="scientific">Dissostichus mawsoni</name>
    <name type="common">Antarctic cod</name>
    <dbReference type="NCBI Taxonomy" id="36200"/>
    <lineage>
        <taxon>Eukaryota</taxon>
        <taxon>Metazoa</taxon>
        <taxon>Chordata</taxon>
        <taxon>Craniata</taxon>
        <taxon>Vertebrata</taxon>
        <taxon>Euteleostomi</taxon>
        <taxon>Actinopterygii</taxon>
        <taxon>Neopterygii</taxon>
        <taxon>Teleostei</taxon>
        <taxon>Neoteleostei</taxon>
        <taxon>Acanthomorphata</taxon>
        <taxon>Eupercaria</taxon>
        <taxon>Perciformes</taxon>
        <taxon>Notothenioidei</taxon>
        <taxon>Nototheniidae</taxon>
        <taxon>Dissostichus</taxon>
    </lineage>
</organism>
<dbReference type="OrthoDB" id="536948at2759"/>
<dbReference type="SMART" id="SM00130">
    <property type="entry name" value="KR"/>
    <property type="match status" value="1"/>
</dbReference>
<dbReference type="Proteomes" id="UP000518266">
    <property type="component" value="Unassembled WGS sequence"/>
</dbReference>
<dbReference type="InterPro" id="IPR000001">
    <property type="entry name" value="Kringle"/>
</dbReference>
<dbReference type="AlphaFoldDB" id="A0A7J5YR73"/>
<feature type="disulfide bond" evidence="9">
    <location>
        <begin position="429"/>
        <end position="493"/>
    </location>
</feature>
<evidence type="ECO:0000259" key="11">
    <source>
        <dbReference type="PROSITE" id="PS50287"/>
    </source>
</evidence>
<evidence type="ECO:0000313" key="12">
    <source>
        <dbReference type="EMBL" id="KAF3852074.1"/>
    </source>
</evidence>
<dbReference type="PROSITE" id="PS00420">
    <property type="entry name" value="SRCR_1"/>
    <property type="match status" value="3"/>
</dbReference>
<dbReference type="GO" id="GO:0005576">
    <property type="term" value="C:extracellular region"/>
    <property type="evidence" value="ECO:0007669"/>
    <property type="project" value="UniProtKB-SubCell"/>
</dbReference>
<dbReference type="PROSITE" id="PS50070">
    <property type="entry name" value="KRINGLE_2"/>
    <property type="match status" value="1"/>
</dbReference>
<dbReference type="EMBL" id="JAAKFY010000009">
    <property type="protein sequence ID" value="KAF3852074.1"/>
    <property type="molecule type" value="Genomic_DNA"/>
</dbReference>
<dbReference type="PANTHER" id="PTHR19331:SF22">
    <property type="entry name" value="DELETED IN MALIGNANT BRAIN TUMORS 1 PROTEIN"/>
    <property type="match status" value="1"/>
</dbReference>
<feature type="domain" description="Kringle" evidence="10">
    <location>
        <begin position="22"/>
        <end position="107"/>
    </location>
</feature>
<feature type="disulfide bond" evidence="9">
    <location>
        <begin position="214"/>
        <end position="275"/>
    </location>
</feature>
<keyword evidence="5" id="KW-0677">Repeat</keyword>
<feature type="disulfide bond" evidence="9">
    <location>
        <begin position="201"/>
        <end position="265"/>
    </location>
</feature>
<evidence type="ECO:0000259" key="10">
    <source>
        <dbReference type="PROSITE" id="PS50070"/>
    </source>
</evidence>
<dbReference type="SUPFAM" id="SSF56487">
    <property type="entry name" value="SRCR-like"/>
    <property type="match status" value="3"/>
</dbReference>
<evidence type="ECO:0000256" key="1">
    <source>
        <dbReference type="ARBA" id="ARBA00004613"/>
    </source>
</evidence>
<feature type="domain" description="SRCR" evidence="11">
    <location>
        <begin position="404"/>
        <end position="504"/>
    </location>
</feature>
<dbReference type="FunFam" id="3.10.250.10:FF:000005">
    <property type="entry name" value="Neurotrypsin isoform A"/>
    <property type="match status" value="2"/>
</dbReference>
<keyword evidence="4" id="KW-0732">Signal</keyword>
<dbReference type="Gene3D" id="3.10.250.10">
    <property type="entry name" value="SRCR-like domain"/>
    <property type="match status" value="3"/>
</dbReference>
<feature type="disulfide bond" evidence="9">
    <location>
        <begin position="442"/>
        <end position="503"/>
    </location>
</feature>
<evidence type="ECO:0000256" key="4">
    <source>
        <dbReference type="ARBA" id="ARBA00022729"/>
    </source>
</evidence>
<gene>
    <name evidence="12" type="ORF">F7725_005429</name>
</gene>
<dbReference type="Pfam" id="PF00530">
    <property type="entry name" value="SRCR"/>
    <property type="match status" value="3"/>
</dbReference>
<feature type="disulfide bond" evidence="9">
    <location>
        <begin position="473"/>
        <end position="483"/>
    </location>
</feature>
<dbReference type="Gene3D" id="2.40.20.10">
    <property type="entry name" value="Plasminogen Kringle 4"/>
    <property type="match status" value="1"/>
</dbReference>
<evidence type="ECO:0000256" key="2">
    <source>
        <dbReference type="ARBA" id="ARBA00022525"/>
    </source>
</evidence>
<keyword evidence="7" id="KW-0325">Glycoprotein</keyword>
<evidence type="ECO:0008006" key="14">
    <source>
        <dbReference type="Google" id="ProtNLM"/>
    </source>
</evidence>
<name>A0A7J5YR73_DISMA</name>
<evidence type="ECO:0000256" key="8">
    <source>
        <dbReference type="PROSITE-ProRule" id="PRU00121"/>
    </source>
</evidence>
<evidence type="ECO:0000256" key="9">
    <source>
        <dbReference type="PROSITE-ProRule" id="PRU00196"/>
    </source>
</evidence>
<dbReference type="SMART" id="SM00202">
    <property type="entry name" value="SR"/>
    <property type="match status" value="3"/>
</dbReference>
<dbReference type="FunFam" id="3.10.250.10:FF:000006">
    <property type="entry name" value="neurotrypsin isoform X2"/>
    <property type="match status" value="1"/>
</dbReference>
<dbReference type="PANTHER" id="PTHR19331">
    <property type="entry name" value="SCAVENGER RECEPTOR DOMAIN-CONTAINING"/>
    <property type="match status" value="1"/>
</dbReference>
<feature type="domain" description="SRCR" evidence="11">
    <location>
        <begin position="283"/>
        <end position="390"/>
    </location>
</feature>
<dbReference type="InterPro" id="IPR013806">
    <property type="entry name" value="Kringle-like"/>
</dbReference>
<keyword evidence="2" id="KW-0964">Secreted</keyword>
<dbReference type="PRINTS" id="PR00258">
    <property type="entry name" value="SPERACTRCPTR"/>
</dbReference>
<keyword evidence="3 8" id="KW-0420">Kringle</keyword>
<dbReference type="InterPro" id="IPR001190">
    <property type="entry name" value="SRCR"/>
</dbReference>
<keyword evidence="6 9" id="KW-1015">Disulfide bond</keyword>
<evidence type="ECO:0000256" key="3">
    <source>
        <dbReference type="ARBA" id="ARBA00022572"/>
    </source>
</evidence>
<evidence type="ECO:0000256" key="7">
    <source>
        <dbReference type="ARBA" id="ARBA00023180"/>
    </source>
</evidence>
<comment type="subcellular location">
    <subcellularLocation>
        <location evidence="1">Secreted</location>
    </subcellularLocation>
</comment>
<sequence>MAANSSFCYSSSVPSFILPFTDCVQSRGKDGFYRGAIDVTESGTRCMNWTEVAGFKERYPGKGVGEHNHCRNPDGRIRPWCFFRNHKGRADWGYCDCKQDGLPEPGCSNYLRISGRARAVPLFHPSMAKLHWRAVHCQGEESDLLQCPKTVWNGGNVIWLQPSLAHSSKVGTPHSELLVGGASGSEGTVEVFHAGQWGSICDDQWDDSDAEVVCRQLGLSGVARAWGQGHFGKGSGRVLLDEVRCTGNELTLEQCPKSAWGEHNCQHSEDAGVSCNPLTDGSLRLVGGATSYEGRLEVFYRGRWGTVCDDGWTDSNTQVVCRQLGYRLGETLLSEGLDITPVPRFGVGSGPILLDDVSCTGKEPSILVCNRNEWLRHDCTHHEDVNIACSPGRNGESLPMSMPVRLVGGESPREGRVELYLSGQWGTVCDDGWTDHDAEVVCRQMGYSGVAKARVMAYFGEGTGPIHVDNVKCSGEERSLADCIKQPPGTHNCRHSEDAGVICDYGESQHSYQEVKDPVTSICGLRLIHTRQKRIIGGENSLRYGNSTKQYKVRVGDYHSLVPENTKKSTVGPDAGRVCVIHPSCSSRLSAHEERESAQTSQQLSHYRLGDTGRSYSKTLQQAPYPYSPVVTASIISTAPSQAACSAPAASSRRGVWTVAVVTVEVRWCVSVQEGVGWFTGSHPGVMLAGHNSPLASTPKCLPSAPGYAR</sequence>
<feature type="domain" description="SRCR" evidence="11">
    <location>
        <begin position="176"/>
        <end position="276"/>
    </location>
</feature>
<accession>A0A7J5YR73</accession>
<protein>
    <recommendedName>
        <fullName evidence="14">Neurotrypsin</fullName>
    </recommendedName>
</protein>